<feature type="coiled-coil region" evidence="1">
    <location>
        <begin position="3"/>
        <end position="37"/>
    </location>
</feature>
<organism evidence="2 3">
    <name type="scientific">Trifolium medium</name>
    <dbReference type="NCBI Taxonomy" id="97028"/>
    <lineage>
        <taxon>Eukaryota</taxon>
        <taxon>Viridiplantae</taxon>
        <taxon>Streptophyta</taxon>
        <taxon>Embryophyta</taxon>
        <taxon>Tracheophyta</taxon>
        <taxon>Spermatophyta</taxon>
        <taxon>Magnoliopsida</taxon>
        <taxon>eudicotyledons</taxon>
        <taxon>Gunneridae</taxon>
        <taxon>Pentapetalae</taxon>
        <taxon>rosids</taxon>
        <taxon>fabids</taxon>
        <taxon>Fabales</taxon>
        <taxon>Fabaceae</taxon>
        <taxon>Papilionoideae</taxon>
        <taxon>50 kb inversion clade</taxon>
        <taxon>NPAAA clade</taxon>
        <taxon>Hologalegina</taxon>
        <taxon>IRL clade</taxon>
        <taxon>Trifolieae</taxon>
        <taxon>Trifolium</taxon>
    </lineage>
</organism>
<evidence type="ECO:0000256" key="1">
    <source>
        <dbReference type="SAM" id="Coils"/>
    </source>
</evidence>
<dbReference type="Proteomes" id="UP000265520">
    <property type="component" value="Unassembled WGS sequence"/>
</dbReference>
<name>A0A392PNV9_9FABA</name>
<dbReference type="AlphaFoldDB" id="A0A392PNV9"/>
<accession>A0A392PNV9</accession>
<keyword evidence="1" id="KW-0175">Coiled coil</keyword>
<protein>
    <submittedName>
        <fullName evidence="2">Uncharacterized protein</fullName>
    </submittedName>
</protein>
<comment type="caution">
    <text evidence="2">The sequence shown here is derived from an EMBL/GenBank/DDBJ whole genome shotgun (WGS) entry which is preliminary data.</text>
</comment>
<keyword evidence="3" id="KW-1185">Reference proteome</keyword>
<dbReference type="EMBL" id="LXQA010087181">
    <property type="protein sequence ID" value="MCI13179.1"/>
    <property type="molecule type" value="Genomic_DNA"/>
</dbReference>
<evidence type="ECO:0000313" key="2">
    <source>
        <dbReference type="EMBL" id="MCI13179.1"/>
    </source>
</evidence>
<reference evidence="2 3" key="1">
    <citation type="journal article" date="2018" name="Front. Plant Sci.">
        <title>Red Clover (Trifolium pratense) and Zigzag Clover (T. medium) - A Picture of Genomic Similarities and Differences.</title>
        <authorList>
            <person name="Dluhosova J."/>
            <person name="Istvanek J."/>
            <person name="Nedelnik J."/>
            <person name="Repkova J."/>
        </authorList>
    </citation>
    <scope>NUCLEOTIDE SEQUENCE [LARGE SCALE GENOMIC DNA]</scope>
    <source>
        <strain evidence="3">cv. 10/8</strain>
        <tissue evidence="2">Leaf</tissue>
    </source>
</reference>
<evidence type="ECO:0000313" key="3">
    <source>
        <dbReference type="Proteomes" id="UP000265520"/>
    </source>
</evidence>
<dbReference type="Gene3D" id="6.10.250.1270">
    <property type="match status" value="1"/>
</dbReference>
<feature type="non-terminal residue" evidence="2">
    <location>
        <position position="1"/>
    </location>
</feature>
<proteinExistence type="predicted"/>
<sequence length="42" mass="5266">KRMEKLEVRNASREATLREIKERVKEMKYEKKRKKDEIQMKT</sequence>